<reference evidence="1" key="1">
    <citation type="submission" date="2021-06" db="EMBL/GenBank/DDBJ databases">
        <authorList>
            <person name="Hodson N. C."/>
            <person name="Mongue J. A."/>
            <person name="Jaron S. K."/>
        </authorList>
    </citation>
    <scope>NUCLEOTIDE SEQUENCE</scope>
</reference>
<dbReference type="AlphaFoldDB" id="A0A8J2KCX1"/>
<organism evidence="1 2">
    <name type="scientific">Allacma fusca</name>
    <dbReference type="NCBI Taxonomy" id="39272"/>
    <lineage>
        <taxon>Eukaryota</taxon>
        <taxon>Metazoa</taxon>
        <taxon>Ecdysozoa</taxon>
        <taxon>Arthropoda</taxon>
        <taxon>Hexapoda</taxon>
        <taxon>Collembola</taxon>
        <taxon>Symphypleona</taxon>
        <taxon>Sminthuridae</taxon>
        <taxon>Allacma</taxon>
    </lineage>
</organism>
<proteinExistence type="predicted"/>
<name>A0A8J2KCX1_9HEXA</name>
<sequence>MWIKSFGMVLGREHPRHDSKFHVSLLLNQHLK</sequence>
<gene>
    <name evidence="1" type="ORF">AFUS01_LOCUS21809</name>
</gene>
<evidence type="ECO:0000313" key="1">
    <source>
        <dbReference type="EMBL" id="CAG7733359.1"/>
    </source>
</evidence>
<keyword evidence="2" id="KW-1185">Reference proteome</keyword>
<dbReference type="EMBL" id="CAJVCH010247707">
    <property type="protein sequence ID" value="CAG7733359.1"/>
    <property type="molecule type" value="Genomic_DNA"/>
</dbReference>
<dbReference type="Proteomes" id="UP000708208">
    <property type="component" value="Unassembled WGS sequence"/>
</dbReference>
<evidence type="ECO:0000313" key="2">
    <source>
        <dbReference type="Proteomes" id="UP000708208"/>
    </source>
</evidence>
<protein>
    <submittedName>
        <fullName evidence="1">Uncharacterized protein</fullName>
    </submittedName>
</protein>
<feature type="non-terminal residue" evidence="1">
    <location>
        <position position="1"/>
    </location>
</feature>
<accession>A0A8J2KCX1</accession>
<comment type="caution">
    <text evidence="1">The sequence shown here is derived from an EMBL/GenBank/DDBJ whole genome shotgun (WGS) entry which is preliminary data.</text>
</comment>